<keyword evidence="2" id="KW-1185">Reference proteome</keyword>
<dbReference type="OrthoDB" id="2803141at2759"/>
<accession>M2QXT0</accession>
<dbReference type="EMBL" id="KB445858">
    <property type="protein sequence ID" value="EMD30752.1"/>
    <property type="molecule type" value="Genomic_DNA"/>
</dbReference>
<sequence length="99" mass="12221">MRDEDRKLGNSRKRSSWIWQDFLWVDTPEDGSDRIGIALRVHWFRRSALYAQWTEEKLLLEEEMWRTVRFFGYWQEWWAKKSSREKTMGRHGHAAYALR</sequence>
<name>M2QXT0_CERS8</name>
<evidence type="ECO:0000313" key="2">
    <source>
        <dbReference type="Proteomes" id="UP000016930"/>
    </source>
</evidence>
<protein>
    <submittedName>
        <fullName evidence="1">Uncharacterized protein</fullName>
    </submittedName>
</protein>
<proteinExistence type="predicted"/>
<dbReference type="HOGENOM" id="CLU_2320109_0_0_1"/>
<gene>
    <name evidence="1" type="ORF">CERSUDRAFT_60872</name>
</gene>
<dbReference type="AlphaFoldDB" id="M2QXT0"/>
<evidence type="ECO:0000313" key="1">
    <source>
        <dbReference type="EMBL" id="EMD30752.1"/>
    </source>
</evidence>
<reference evidence="1 2" key="1">
    <citation type="journal article" date="2012" name="Proc. Natl. Acad. Sci. U.S.A.">
        <title>Comparative genomics of Ceriporiopsis subvermispora and Phanerochaete chrysosporium provide insight into selective ligninolysis.</title>
        <authorList>
            <person name="Fernandez-Fueyo E."/>
            <person name="Ruiz-Duenas F.J."/>
            <person name="Ferreira P."/>
            <person name="Floudas D."/>
            <person name="Hibbett D.S."/>
            <person name="Canessa P."/>
            <person name="Larrondo L.F."/>
            <person name="James T.Y."/>
            <person name="Seelenfreund D."/>
            <person name="Lobos S."/>
            <person name="Polanco R."/>
            <person name="Tello M."/>
            <person name="Honda Y."/>
            <person name="Watanabe T."/>
            <person name="Watanabe T."/>
            <person name="Ryu J.S."/>
            <person name="Kubicek C.P."/>
            <person name="Schmoll M."/>
            <person name="Gaskell J."/>
            <person name="Hammel K.E."/>
            <person name="St John F.J."/>
            <person name="Vanden Wymelenberg A."/>
            <person name="Sabat G."/>
            <person name="Splinter BonDurant S."/>
            <person name="Syed K."/>
            <person name="Yadav J.S."/>
            <person name="Doddapaneni H."/>
            <person name="Subramanian V."/>
            <person name="Lavin J.L."/>
            <person name="Oguiza J.A."/>
            <person name="Perez G."/>
            <person name="Pisabarro A.G."/>
            <person name="Ramirez L."/>
            <person name="Santoyo F."/>
            <person name="Master E."/>
            <person name="Coutinho P.M."/>
            <person name="Henrissat B."/>
            <person name="Lombard V."/>
            <person name="Magnuson J.K."/>
            <person name="Kuees U."/>
            <person name="Hori C."/>
            <person name="Igarashi K."/>
            <person name="Samejima M."/>
            <person name="Held B.W."/>
            <person name="Barry K.W."/>
            <person name="LaButti K.M."/>
            <person name="Lapidus A."/>
            <person name="Lindquist E.A."/>
            <person name="Lucas S.M."/>
            <person name="Riley R."/>
            <person name="Salamov A.A."/>
            <person name="Hoffmeister D."/>
            <person name="Schwenk D."/>
            <person name="Hadar Y."/>
            <person name="Yarden O."/>
            <person name="de Vries R.P."/>
            <person name="Wiebenga A."/>
            <person name="Stenlid J."/>
            <person name="Eastwood D."/>
            <person name="Grigoriev I.V."/>
            <person name="Berka R.M."/>
            <person name="Blanchette R.A."/>
            <person name="Kersten P."/>
            <person name="Martinez A.T."/>
            <person name="Vicuna R."/>
            <person name="Cullen D."/>
        </authorList>
    </citation>
    <scope>NUCLEOTIDE SEQUENCE [LARGE SCALE GENOMIC DNA]</scope>
    <source>
        <strain evidence="1 2">B</strain>
    </source>
</reference>
<dbReference type="Proteomes" id="UP000016930">
    <property type="component" value="Unassembled WGS sequence"/>
</dbReference>
<organism evidence="1 2">
    <name type="scientific">Ceriporiopsis subvermispora (strain B)</name>
    <name type="common">White-rot fungus</name>
    <name type="synonym">Gelatoporia subvermispora</name>
    <dbReference type="NCBI Taxonomy" id="914234"/>
    <lineage>
        <taxon>Eukaryota</taxon>
        <taxon>Fungi</taxon>
        <taxon>Dikarya</taxon>
        <taxon>Basidiomycota</taxon>
        <taxon>Agaricomycotina</taxon>
        <taxon>Agaricomycetes</taxon>
        <taxon>Polyporales</taxon>
        <taxon>Gelatoporiaceae</taxon>
        <taxon>Gelatoporia</taxon>
    </lineage>
</organism>